<organism evidence="2 3">
    <name type="scientific">Gordonia mangrovi</name>
    <dbReference type="NCBI Taxonomy" id="2665643"/>
    <lineage>
        <taxon>Bacteria</taxon>
        <taxon>Bacillati</taxon>
        <taxon>Actinomycetota</taxon>
        <taxon>Actinomycetes</taxon>
        <taxon>Mycobacteriales</taxon>
        <taxon>Gordoniaceae</taxon>
        <taxon>Gordonia</taxon>
    </lineage>
</organism>
<proteinExistence type="predicted"/>
<dbReference type="Pfam" id="PF20254">
    <property type="entry name" value="DMFA2_C"/>
    <property type="match status" value="1"/>
</dbReference>
<keyword evidence="3" id="KW-1185">Reference proteome</keyword>
<name>A0A6L7GWQ6_9ACTN</name>
<gene>
    <name evidence="2" type="ORF">GIY30_19105</name>
</gene>
<dbReference type="SUPFAM" id="SSF49899">
    <property type="entry name" value="Concanavalin A-like lectins/glucanases"/>
    <property type="match status" value="1"/>
</dbReference>
<dbReference type="Gene3D" id="2.60.120.200">
    <property type="match status" value="1"/>
</dbReference>
<protein>
    <recommendedName>
        <fullName evidence="1">N,N-dimethylformamidase beta subunit-like C-terminal domain-containing protein</fullName>
    </recommendedName>
</protein>
<evidence type="ECO:0000313" key="3">
    <source>
        <dbReference type="Proteomes" id="UP000475545"/>
    </source>
</evidence>
<dbReference type="RefSeq" id="WP_160903608.1">
    <property type="nucleotide sequence ID" value="NZ_CP102850.1"/>
</dbReference>
<accession>A0A6L7GWQ6</accession>
<dbReference type="InterPro" id="IPR013320">
    <property type="entry name" value="ConA-like_dom_sf"/>
</dbReference>
<feature type="domain" description="N,N-dimethylformamidase beta subunit-like C-terminal" evidence="1">
    <location>
        <begin position="317"/>
        <end position="746"/>
    </location>
</feature>
<evidence type="ECO:0000259" key="1">
    <source>
        <dbReference type="Pfam" id="PF20254"/>
    </source>
</evidence>
<sequence length="772" mass="85695">MSRIFIRGYCDFPSVRPGDTLDFYVSTDRPAPFSAQLVRLGYKNTEPATDTVERRSDDIHSDYLTFDPVPSNVDGEYEGFPQRTQVGAYIEVPDESGILAGDDGLTVQSFVWSTLPNKTQAIMSRWDESTTTGWSLTLEDGHPTFTVSDGTGVIARVQSDLKLFPEVFYSIVAGFDPAAQKLFIEQRVTMTRTNSRIGFVTPLASDTRVDAEAPISVVAAHAPVILAGLTESVVEQRAWVTDQFNGKLDSPKVFRGLLAPEAIEFLHRGEVPDGVDLLAHWDFSKETTPNGVGNDAITDCSASSLHGTCVNQPDRVMTGWNWDGSEENYKHAPEQYGAIWFHDDSIDDCRWESPIPLHITAEMRSGSYALQVRSGEFEDHIPFFILPPKGLSTAKIAVLIPTLSYLGYANSQDMQNAPATQTIMGLFASIEEKDLELNECPEYGLSTYDYHADGRGVQYSSWRRPLLNMRPRYRHEFGMLWQFPADMQLLGWLDTSGYEYDVITDHDLHAEGKDLLSNYNVVITGTHPEYYSTPMMDAWEDYLADGGRGMYLAGNGFVWVTSVHPDKPWMMEVRKGETGTQAWRARPGEYYHEFSAERGGIWRMRARAPQKTWGTGMSSHGLDVSAGYVQLPDARDPRLEWIFEGIGSDELIGDFGLVNGGAAGLEMDIYDLSLGSPPHAMLLASSHGHSVNAVLVPEEQFFPHAGMNGIEHPRVRADLVYFTTPAGGAVFSASSMTWSGSLPYNNGDNNVAKMTANILRRFMADGPVEELI</sequence>
<dbReference type="AlphaFoldDB" id="A0A6L7GWQ6"/>
<dbReference type="InterPro" id="IPR046540">
    <property type="entry name" value="DMFA2_C"/>
</dbReference>
<evidence type="ECO:0000313" key="2">
    <source>
        <dbReference type="EMBL" id="MXP23451.1"/>
    </source>
</evidence>
<dbReference type="EMBL" id="WMBR01000005">
    <property type="protein sequence ID" value="MXP23451.1"/>
    <property type="molecule type" value="Genomic_DNA"/>
</dbReference>
<comment type="caution">
    <text evidence="2">The sequence shown here is derived from an EMBL/GenBank/DDBJ whole genome shotgun (WGS) entry which is preliminary data.</text>
</comment>
<reference evidence="2 3" key="1">
    <citation type="submission" date="2019-11" db="EMBL/GenBank/DDBJ databases">
        <title>Gordonia sp. nov., a novel actinobacterium isolated from mangrove soil in Hainan.</title>
        <authorList>
            <person name="Huang X."/>
            <person name="Xie Y."/>
            <person name="Chu X."/>
            <person name="Xiao K."/>
        </authorList>
    </citation>
    <scope>NUCLEOTIDE SEQUENCE [LARGE SCALE GENOMIC DNA]</scope>
    <source>
        <strain evidence="2 3">HNM0687</strain>
    </source>
</reference>
<dbReference type="Proteomes" id="UP000475545">
    <property type="component" value="Unassembled WGS sequence"/>
</dbReference>